<dbReference type="EMBL" id="GBRH01219002">
    <property type="protein sequence ID" value="JAD78893.1"/>
    <property type="molecule type" value="Transcribed_RNA"/>
</dbReference>
<proteinExistence type="predicted"/>
<dbReference type="AlphaFoldDB" id="A0A0A9CWT3"/>
<organism evidence="1">
    <name type="scientific">Arundo donax</name>
    <name type="common">Giant reed</name>
    <name type="synonym">Donax arundinaceus</name>
    <dbReference type="NCBI Taxonomy" id="35708"/>
    <lineage>
        <taxon>Eukaryota</taxon>
        <taxon>Viridiplantae</taxon>
        <taxon>Streptophyta</taxon>
        <taxon>Embryophyta</taxon>
        <taxon>Tracheophyta</taxon>
        <taxon>Spermatophyta</taxon>
        <taxon>Magnoliopsida</taxon>
        <taxon>Liliopsida</taxon>
        <taxon>Poales</taxon>
        <taxon>Poaceae</taxon>
        <taxon>PACMAD clade</taxon>
        <taxon>Arundinoideae</taxon>
        <taxon>Arundineae</taxon>
        <taxon>Arundo</taxon>
    </lineage>
</organism>
<sequence length="68" mass="7534">MSLFLFLSKTKSFLVIQIAQHEADAPTKTWDLALGLILANHPLLMWEILRGGGIPKATCTILQMNLAK</sequence>
<evidence type="ECO:0000313" key="1">
    <source>
        <dbReference type="EMBL" id="JAD78893.1"/>
    </source>
</evidence>
<protein>
    <submittedName>
        <fullName evidence="1">Uncharacterized protein</fullName>
    </submittedName>
</protein>
<accession>A0A0A9CWT3</accession>
<reference evidence="1" key="1">
    <citation type="submission" date="2014-09" db="EMBL/GenBank/DDBJ databases">
        <authorList>
            <person name="Magalhaes I.L.F."/>
            <person name="Oliveira U."/>
            <person name="Santos F.R."/>
            <person name="Vidigal T.H.D.A."/>
            <person name="Brescovit A.D."/>
            <person name="Santos A.J."/>
        </authorList>
    </citation>
    <scope>NUCLEOTIDE SEQUENCE</scope>
    <source>
        <tissue evidence="1">Shoot tissue taken approximately 20 cm above the soil surface</tissue>
    </source>
</reference>
<name>A0A0A9CWT3_ARUDO</name>
<reference evidence="1" key="2">
    <citation type="journal article" date="2015" name="Data Brief">
        <title>Shoot transcriptome of the giant reed, Arundo donax.</title>
        <authorList>
            <person name="Barrero R.A."/>
            <person name="Guerrero F.D."/>
            <person name="Moolhuijzen P."/>
            <person name="Goolsby J.A."/>
            <person name="Tidwell J."/>
            <person name="Bellgard S.E."/>
            <person name="Bellgard M.I."/>
        </authorList>
    </citation>
    <scope>NUCLEOTIDE SEQUENCE</scope>
    <source>
        <tissue evidence="1">Shoot tissue taken approximately 20 cm above the soil surface</tissue>
    </source>
</reference>